<comment type="subcellular location">
    <subcellularLocation>
        <location evidence="14">Cell membrane</location>
        <topology evidence="14">Peripheral membrane protein</topology>
        <orientation evidence="14">Cytoplasmic side</orientation>
    </subcellularLocation>
    <subcellularLocation>
        <location evidence="14">Cytoplasm</location>
    </subcellularLocation>
    <text evidence="14">Distribution is 50-50.</text>
</comment>
<dbReference type="NCBIfam" id="NF009538">
    <property type="entry name" value="PRK12904.1"/>
    <property type="match status" value="1"/>
</dbReference>
<dbReference type="SUPFAM" id="SSF52540">
    <property type="entry name" value="P-loop containing nucleoside triphosphate hydrolases"/>
    <property type="match status" value="2"/>
</dbReference>
<dbReference type="Proteomes" id="UP000182680">
    <property type="component" value="Unassembled WGS sequence"/>
</dbReference>
<dbReference type="RefSeq" id="WP_072311933.1">
    <property type="nucleotide sequence ID" value="NZ_FPIW01000028.1"/>
</dbReference>
<dbReference type="InterPro" id="IPR036266">
    <property type="entry name" value="SecA_Wing/Scaffold_sf"/>
</dbReference>
<evidence type="ECO:0000313" key="21">
    <source>
        <dbReference type="Proteomes" id="UP000182680"/>
    </source>
</evidence>
<keyword evidence="9 14" id="KW-0067">ATP-binding</keyword>
<dbReference type="SMART" id="SM00957">
    <property type="entry name" value="SecA_DEAD"/>
    <property type="match status" value="1"/>
</dbReference>
<feature type="domain" description="Helicase ATP-binding" evidence="17">
    <location>
        <begin position="90"/>
        <end position="230"/>
    </location>
</feature>
<organism evidence="20 21">
    <name type="scientific">Desulfovibrio desulfuricans</name>
    <dbReference type="NCBI Taxonomy" id="876"/>
    <lineage>
        <taxon>Bacteria</taxon>
        <taxon>Pseudomonadati</taxon>
        <taxon>Thermodesulfobacteriota</taxon>
        <taxon>Desulfovibrionia</taxon>
        <taxon>Desulfovibrionales</taxon>
        <taxon>Desulfovibrionaceae</taxon>
        <taxon>Desulfovibrio</taxon>
    </lineage>
</organism>
<gene>
    <name evidence="14" type="primary">secA</name>
    <name evidence="20" type="ORF">SAMN02910291_01691</name>
</gene>
<dbReference type="EMBL" id="FPIW01000028">
    <property type="protein sequence ID" value="SFW52539.1"/>
    <property type="molecule type" value="Genomic_DNA"/>
</dbReference>
<evidence type="ECO:0000259" key="19">
    <source>
        <dbReference type="PROSITE" id="PS51196"/>
    </source>
</evidence>
<evidence type="ECO:0000256" key="1">
    <source>
        <dbReference type="ARBA" id="ARBA00001947"/>
    </source>
</evidence>
<keyword evidence="7 14" id="KW-0547">Nucleotide-binding</keyword>
<dbReference type="GO" id="GO:0005524">
    <property type="term" value="F:ATP binding"/>
    <property type="evidence" value="ECO:0007669"/>
    <property type="project" value="UniProtKB-UniRule"/>
</dbReference>
<feature type="region of interest" description="Disordered" evidence="16">
    <location>
        <begin position="808"/>
        <end position="848"/>
    </location>
</feature>
<comment type="function">
    <text evidence="14">Part of the Sec protein translocase complex. Interacts with the SecYEG preprotein conducting channel. Has a central role in coupling the hydrolysis of ATP to the transfer of proteins into and across the cell membrane, serving as an ATP-driven molecular motor driving the stepwise translocation of polypeptide chains across the membrane.</text>
</comment>
<dbReference type="GO" id="GO:0005829">
    <property type="term" value="C:cytosol"/>
    <property type="evidence" value="ECO:0007669"/>
    <property type="project" value="TreeGrafter"/>
</dbReference>
<dbReference type="PANTHER" id="PTHR30612">
    <property type="entry name" value="SECA INNER MEMBRANE COMPONENT OF SEC PROTEIN SECRETION SYSTEM"/>
    <property type="match status" value="1"/>
</dbReference>
<evidence type="ECO:0000256" key="8">
    <source>
        <dbReference type="ARBA" id="ARBA00022833"/>
    </source>
</evidence>
<feature type="binding site" evidence="14">
    <location>
        <position position="88"/>
    </location>
    <ligand>
        <name>ATP</name>
        <dbReference type="ChEBI" id="CHEBI:30616"/>
    </ligand>
</feature>
<evidence type="ECO:0000256" key="12">
    <source>
        <dbReference type="ARBA" id="ARBA00023010"/>
    </source>
</evidence>
<evidence type="ECO:0000256" key="4">
    <source>
        <dbReference type="ARBA" id="ARBA00022475"/>
    </source>
</evidence>
<comment type="catalytic activity">
    <reaction evidence="14">
        <text>ATP + H2O + cellular proteinSide 1 = ADP + phosphate + cellular proteinSide 2.</text>
        <dbReference type="EC" id="7.4.2.8"/>
    </reaction>
</comment>
<dbReference type="NCBIfam" id="NF006630">
    <property type="entry name" value="PRK09200.1"/>
    <property type="match status" value="1"/>
</dbReference>
<dbReference type="GO" id="GO:0005886">
    <property type="term" value="C:plasma membrane"/>
    <property type="evidence" value="ECO:0007669"/>
    <property type="project" value="UniProtKB-SubCell"/>
</dbReference>
<dbReference type="InterPro" id="IPR036670">
    <property type="entry name" value="SecA_X-link_sf"/>
</dbReference>
<dbReference type="InterPro" id="IPR011130">
    <property type="entry name" value="SecA_preprotein_X-link_dom"/>
</dbReference>
<comment type="subunit">
    <text evidence="14">Monomer and homodimer. Part of the essential Sec protein translocation apparatus which comprises SecA, SecYEG and auxiliary proteins SecDF. Other proteins may also be involved.</text>
</comment>
<comment type="cofactor">
    <cofactor evidence="1">
        <name>Zn(2+)</name>
        <dbReference type="ChEBI" id="CHEBI:29105"/>
    </cofactor>
</comment>
<dbReference type="Pfam" id="PF21090">
    <property type="entry name" value="P-loop_SecA"/>
    <property type="match status" value="1"/>
</dbReference>
<accession>A0AA94L2F9</accession>
<dbReference type="PROSITE" id="PS51194">
    <property type="entry name" value="HELICASE_CTER"/>
    <property type="match status" value="1"/>
</dbReference>
<evidence type="ECO:0000256" key="3">
    <source>
        <dbReference type="ARBA" id="ARBA00022448"/>
    </source>
</evidence>
<evidence type="ECO:0000256" key="14">
    <source>
        <dbReference type="HAMAP-Rule" id="MF_01382"/>
    </source>
</evidence>
<dbReference type="InterPro" id="IPR004027">
    <property type="entry name" value="SEC_C_motif"/>
</dbReference>
<evidence type="ECO:0000256" key="5">
    <source>
        <dbReference type="ARBA" id="ARBA00022490"/>
    </source>
</evidence>
<evidence type="ECO:0000259" key="17">
    <source>
        <dbReference type="PROSITE" id="PS51192"/>
    </source>
</evidence>
<dbReference type="SUPFAM" id="SSF81886">
    <property type="entry name" value="Helical scaffold and wing domains of SecA"/>
    <property type="match status" value="1"/>
</dbReference>
<keyword evidence="10 14" id="KW-0653">Protein transport</keyword>
<keyword evidence="5 14" id="KW-0963">Cytoplasm</keyword>
<dbReference type="PROSITE" id="PS51196">
    <property type="entry name" value="SECA_MOTOR_DEAD"/>
    <property type="match status" value="1"/>
</dbReference>
<dbReference type="FunFam" id="3.40.50.300:FF:000429">
    <property type="entry name" value="Preprotein translocase subunit SecA"/>
    <property type="match status" value="1"/>
</dbReference>
<dbReference type="FunFam" id="3.90.1440.10:FF:000001">
    <property type="entry name" value="Preprotein translocase subunit SecA"/>
    <property type="match status" value="1"/>
</dbReference>
<sequence length="858" mass="97309">MFGFLFKKIFGSKNDRYLRRLRSQVQSINALEPQMQELADEDFAARILQYKKAVQEDGQSLDALLPEVFALVREASRRVLGMRHYDMQLIGGMVLHKGKIAEMKTGEGKTLVATLPVVLNALSGKGVHVVTVNDYLAKRDAAWMGQLYGFLGLSTGVIVHGLDDDERKQQYESDITYGTNNEFGFDYLRDNMKFYGHQLVQRGHNYAIVDEVDSILIDEARTPLIISGASDESVGMYRIVDEVVCKLRPEHYTVDEKARTAMLTDEGVAYCEEMLKLDNLFDPANITAQHHVLQSLKAHQVFKRDVDYIVQDDQVVIVDEFTGRLMAGRRYSDGLHQALEAKEGVTIAAENQTLASITFQNYFRLYDKLSGMTGTADTEAVEFHQIYNLEVISIPPNRPMQRKDYPDLIYRSRQEKFDAIVEAITELHKNRQPVLVGTISIETSEMLSHRLSKLGVPHNVLNAKQHEKEAEIVAQAGQPGKVTIATNMAGRGTDIVLGEGVVDLGGLHILGTERHESRRIDNQLRGRSGRQGDPGSSRFYLSLEDDLMRLFGSDRIKGLMEKLGLRDGEAIENAMVTRAVEGAQKRVEAHHFEVRKTLLDYDNVMNQQREVIYALRRELMVEEDLDPVMDEFMNDVLDDVYSTLDGVPVDDHNGLRETAFARLRDVFNLDRVLPENAHLPEREECEPLIRKVLEELRSETGDSYRDIQRYFMLEELDRCWKEHLRNMDALRDGIGLRGYGQRDPKLEYKREGFEMFQAMLFQIRENVFRALSRVRVAPAETAPVEAIEIAPETEEAQGQPLAREYRHKEDRGQLSYSGGGNAEDARNTPAKAAPRIGRNDPCPCGSGRKYKKCCGADK</sequence>
<evidence type="ECO:0000259" key="18">
    <source>
        <dbReference type="PROSITE" id="PS51194"/>
    </source>
</evidence>
<dbReference type="Gene3D" id="3.90.1440.10">
    <property type="entry name" value="SecA, preprotein cross-linking domain"/>
    <property type="match status" value="1"/>
</dbReference>
<dbReference type="Gene3D" id="3.40.50.300">
    <property type="entry name" value="P-loop containing nucleotide triphosphate hydrolases"/>
    <property type="match status" value="3"/>
</dbReference>
<dbReference type="SUPFAM" id="SSF81767">
    <property type="entry name" value="Pre-protein crosslinking domain of SecA"/>
    <property type="match status" value="1"/>
</dbReference>
<dbReference type="NCBIfam" id="TIGR00963">
    <property type="entry name" value="secA"/>
    <property type="match status" value="1"/>
</dbReference>
<dbReference type="GO" id="GO:0006605">
    <property type="term" value="P:protein targeting"/>
    <property type="evidence" value="ECO:0007669"/>
    <property type="project" value="UniProtKB-UniRule"/>
</dbReference>
<keyword evidence="13 14" id="KW-0472">Membrane</keyword>
<comment type="similarity">
    <text evidence="2 14 15">Belongs to the SecA family.</text>
</comment>
<dbReference type="GO" id="GO:0008564">
    <property type="term" value="F:protein-exporting ATPase activity"/>
    <property type="evidence" value="ECO:0007669"/>
    <property type="project" value="UniProtKB-EC"/>
</dbReference>
<evidence type="ECO:0000256" key="9">
    <source>
        <dbReference type="ARBA" id="ARBA00022840"/>
    </source>
</evidence>
<dbReference type="InterPro" id="IPR011115">
    <property type="entry name" value="SecA_DEAD"/>
</dbReference>
<dbReference type="CDD" id="cd18803">
    <property type="entry name" value="SF2_C_secA"/>
    <property type="match status" value="1"/>
</dbReference>
<dbReference type="PRINTS" id="PR00906">
    <property type="entry name" value="SECA"/>
</dbReference>
<dbReference type="Gene3D" id="1.10.3060.10">
    <property type="entry name" value="Helical scaffold and wing domains of SecA"/>
    <property type="match status" value="1"/>
</dbReference>
<dbReference type="GO" id="GO:0043952">
    <property type="term" value="P:protein transport by the Sec complex"/>
    <property type="evidence" value="ECO:0007669"/>
    <property type="project" value="TreeGrafter"/>
</dbReference>
<feature type="binding site" evidence="14">
    <location>
        <position position="494"/>
    </location>
    <ligand>
        <name>ATP</name>
        <dbReference type="ChEBI" id="CHEBI:30616"/>
    </ligand>
</feature>
<dbReference type="Pfam" id="PF02810">
    <property type="entry name" value="SEC-C"/>
    <property type="match status" value="1"/>
</dbReference>
<dbReference type="PANTHER" id="PTHR30612:SF0">
    <property type="entry name" value="CHLOROPLAST PROTEIN-TRANSPORTING ATPASE"/>
    <property type="match status" value="1"/>
</dbReference>
<dbReference type="GO" id="GO:0017038">
    <property type="term" value="P:protein import"/>
    <property type="evidence" value="ECO:0007669"/>
    <property type="project" value="InterPro"/>
</dbReference>
<dbReference type="InterPro" id="IPR014018">
    <property type="entry name" value="SecA_motor_DEAD"/>
</dbReference>
<evidence type="ECO:0000313" key="20">
    <source>
        <dbReference type="EMBL" id="SFW52539.1"/>
    </source>
</evidence>
<dbReference type="CDD" id="cd17928">
    <property type="entry name" value="DEXDc_SecA"/>
    <property type="match status" value="1"/>
</dbReference>
<dbReference type="InterPro" id="IPR000185">
    <property type="entry name" value="SecA"/>
</dbReference>
<evidence type="ECO:0000256" key="10">
    <source>
        <dbReference type="ARBA" id="ARBA00022927"/>
    </source>
</evidence>
<evidence type="ECO:0000256" key="11">
    <source>
        <dbReference type="ARBA" id="ARBA00022967"/>
    </source>
</evidence>
<dbReference type="PROSITE" id="PS01312">
    <property type="entry name" value="SECA"/>
    <property type="match status" value="1"/>
</dbReference>
<evidence type="ECO:0000256" key="2">
    <source>
        <dbReference type="ARBA" id="ARBA00007650"/>
    </source>
</evidence>
<keyword evidence="8" id="KW-0862">Zinc</keyword>
<dbReference type="Pfam" id="PF07516">
    <property type="entry name" value="SecA_SW"/>
    <property type="match status" value="1"/>
</dbReference>
<keyword evidence="6" id="KW-0479">Metal-binding</keyword>
<reference evidence="21" key="1">
    <citation type="submission" date="2016-11" db="EMBL/GenBank/DDBJ databases">
        <authorList>
            <person name="Jaros S."/>
            <person name="Januszkiewicz K."/>
            <person name="Wedrychowicz H."/>
        </authorList>
    </citation>
    <scope>NUCLEOTIDE SEQUENCE [LARGE SCALE GENOMIC DNA]</scope>
    <source>
        <strain evidence="21">DSM 7057</strain>
    </source>
</reference>
<dbReference type="InterPro" id="IPR020937">
    <property type="entry name" value="SecA_CS"/>
</dbReference>
<dbReference type="GO" id="GO:0065002">
    <property type="term" value="P:intracellular protein transmembrane transport"/>
    <property type="evidence" value="ECO:0007669"/>
    <property type="project" value="UniProtKB-UniRule"/>
</dbReference>
<comment type="caution">
    <text evidence="20">The sequence shown here is derived from an EMBL/GenBank/DDBJ whole genome shotgun (WGS) entry which is preliminary data.</text>
</comment>
<keyword evidence="3 14" id="KW-0813">Transport</keyword>
<dbReference type="GO" id="GO:0031522">
    <property type="term" value="C:cell envelope Sec protein transport complex"/>
    <property type="evidence" value="ECO:0007669"/>
    <property type="project" value="TreeGrafter"/>
</dbReference>
<dbReference type="InterPro" id="IPR027417">
    <property type="entry name" value="P-loop_NTPase"/>
</dbReference>
<protein>
    <recommendedName>
        <fullName evidence="14 15">Protein translocase subunit SecA</fullName>
        <ecNumber evidence="14">7.4.2.8</ecNumber>
    </recommendedName>
</protein>
<dbReference type="AlphaFoldDB" id="A0AA94L2F9"/>
<evidence type="ECO:0000256" key="15">
    <source>
        <dbReference type="RuleBase" id="RU003874"/>
    </source>
</evidence>
<feature type="domain" description="SecA family profile" evidence="19">
    <location>
        <begin position="3"/>
        <end position="572"/>
    </location>
</feature>
<dbReference type="InterPro" id="IPR011116">
    <property type="entry name" value="SecA_Wing/Scaffold"/>
</dbReference>
<feature type="binding site" evidence="14">
    <location>
        <begin position="106"/>
        <end position="110"/>
    </location>
    <ligand>
        <name>ATP</name>
        <dbReference type="ChEBI" id="CHEBI:30616"/>
    </ligand>
</feature>
<dbReference type="Pfam" id="PF07517">
    <property type="entry name" value="SecA_DEAD"/>
    <property type="match status" value="1"/>
</dbReference>
<dbReference type="InterPro" id="IPR001650">
    <property type="entry name" value="Helicase_C-like"/>
</dbReference>
<dbReference type="GO" id="GO:0046872">
    <property type="term" value="F:metal ion binding"/>
    <property type="evidence" value="ECO:0007669"/>
    <property type="project" value="UniProtKB-KW"/>
</dbReference>
<dbReference type="PROSITE" id="PS51192">
    <property type="entry name" value="HELICASE_ATP_BIND_1"/>
    <property type="match status" value="1"/>
</dbReference>
<dbReference type="EC" id="7.4.2.8" evidence="14"/>
<dbReference type="InterPro" id="IPR044722">
    <property type="entry name" value="SecA_SF2_C"/>
</dbReference>
<evidence type="ECO:0000256" key="16">
    <source>
        <dbReference type="SAM" id="MobiDB-lite"/>
    </source>
</evidence>
<proteinExistence type="inferred from homology"/>
<dbReference type="InterPro" id="IPR014001">
    <property type="entry name" value="Helicase_ATP-bd"/>
</dbReference>
<evidence type="ECO:0000256" key="6">
    <source>
        <dbReference type="ARBA" id="ARBA00022723"/>
    </source>
</evidence>
<keyword evidence="11 14" id="KW-1278">Translocase</keyword>
<feature type="domain" description="Helicase C-terminal" evidence="18">
    <location>
        <begin position="416"/>
        <end position="588"/>
    </location>
</feature>
<dbReference type="Pfam" id="PF01043">
    <property type="entry name" value="SecA_PP_bind"/>
    <property type="match status" value="1"/>
</dbReference>
<keyword evidence="12 14" id="KW-0811">Translocation</keyword>
<dbReference type="FunFam" id="3.40.50.300:FF:000334">
    <property type="entry name" value="Protein translocase subunit SecA"/>
    <property type="match status" value="1"/>
</dbReference>
<keyword evidence="4 14" id="KW-1003">Cell membrane</keyword>
<evidence type="ECO:0000256" key="13">
    <source>
        <dbReference type="ARBA" id="ARBA00023136"/>
    </source>
</evidence>
<dbReference type="SMART" id="SM00958">
    <property type="entry name" value="SecA_PP_bind"/>
    <property type="match status" value="1"/>
</dbReference>
<dbReference type="HAMAP" id="MF_01382">
    <property type="entry name" value="SecA"/>
    <property type="match status" value="1"/>
</dbReference>
<evidence type="ECO:0000256" key="7">
    <source>
        <dbReference type="ARBA" id="ARBA00022741"/>
    </source>
</evidence>
<name>A0AA94L2F9_DESDE</name>